<dbReference type="Proteomes" id="UP000593562">
    <property type="component" value="Unassembled WGS sequence"/>
</dbReference>
<comment type="caution">
    <text evidence="1">The sequence shown here is derived from an EMBL/GenBank/DDBJ whole genome shotgun (WGS) entry which is preliminary data.</text>
</comment>
<dbReference type="OrthoDB" id="1938779at2759"/>
<proteinExistence type="predicted"/>
<organism evidence="1 2">
    <name type="scientific">Tripterygium wilfordii</name>
    <name type="common">Thunder God vine</name>
    <dbReference type="NCBI Taxonomy" id="458696"/>
    <lineage>
        <taxon>Eukaryota</taxon>
        <taxon>Viridiplantae</taxon>
        <taxon>Streptophyta</taxon>
        <taxon>Embryophyta</taxon>
        <taxon>Tracheophyta</taxon>
        <taxon>Spermatophyta</taxon>
        <taxon>Magnoliopsida</taxon>
        <taxon>eudicotyledons</taxon>
        <taxon>Gunneridae</taxon>
        <taxon>Pentapetalae</taxon>
        <taxon>rosids</taxon>
        <taxon>fabids</taxon>
        <taxon>Celastrales</taxon>
        <taxon>Celastraceae</taxon>
        <taxon>Tripterygium</taxon>
    </lineage>
</organism>
<dbReference type="AlphaFoldDB" id="A0A7J7CQW4"/>
<dbReference type="EMBL" id="JAAARO010000014">
    <property type="protein sequence ID" value="KAF5736451.1"/>
    <property type="molecule type" value="Genomic_DNA"/>
</dbReference>
<name>A0A7J7CQW4_TRIWF</name>
<sequence length="123" mass="13747">MAALSIGNLVHSTCGIHQELKKYNCYCPRTVSCQIKESAADHTPVPVAETTQKKKRKLSELFGSGLDKIGKGLKDYKTPQKKGGDWKDLVLMSLSFAVYVYISQKIVCAYCAWISMLNLNQSW</sequence>
<reference evidence="1 2" key="1">
    <citation type="journal article" date="2020" name="Nat. Commun.">
        <title>Genome of Tripterygium wilfordii and identification of cytochrome P450 involved in triptolide biosynthesis.</title>
        <authorList>
            <person name="Tu L."/>
            <person name="Su P."/>
            <person name="Zhang Z."/>
            <person name="Gao L."/>
            <person name="Wang J."/>
            <person name="Hu T."/>
            <person name="Zhou J."/>
            <person name="Zhang Y."/>
            <person name="Zhao Y."/>
            <person name="Liu Y."/>
            <person name="Song Y."/>
            <person name="Tong Y."/>
            <person name="Lu Y."/>
            <person name="Yang J."/>
            <person name="Xu C."/>
            <person name="Jia M."/>
            <person name="Peters R.J."/>
            <person name="Huang L."/>
            <person name="Gao W."/>
        </authorList>
    </citation>
    <scope>NUCLEOTIDE SEQUENCE [LARGE SCALE GENOMIC DNA]</scope>
    <source>
        <strain evidence="2">cv. XIE 37</strain>
        <tissue evidence="1">Leaf</tissue>
    </source>
</reference>
<accession>A0A7J7CQW4</accession>
<evidence type="ECO:0000313" key="1">
    <source>
        <dbReference type="EMBL" id="KAF5736451.1"/>
    </source>
</evidence>
<dbReference type="InParanoid" id="A0A7J7CQW4"/>
<gene>
    <name evidence="1" type="ORF">HS088_TW14G00593</name>
</gene>
<protein>
    <submittedName>
        <fullName evidence="1">Uncharacterized protein</fullName>
    </submittedName>
</protein>
<keyword evidence="2" id="KW-1185">Reference proteome</keyword>
<evidence type="ECO:0000313" key="2">
    <source>
        <dbReference type="Proteomes" id="UP000593562"/>
    </source>
</evidence>